<dbReference type="EMBL" id="AP025292">
    <property type="protein sequence ID" value="BDD00147.1"/>
    <property type="molecule type" value="Genomic_DNA"/>
</dbReference>
<dbReference type="InterPro" id="IPR018496">
    <property type="entry name" value="PsdUridine_synth_RsuA/RluB_CS"/>
</dbReference>
<dbReference type="SMART" id="SM00363">
    <property type="entry name" value="S4"/>
    <property type="match status" value="1"/>
</dbReference>
<evidence type="ECO:0000256" key="2">
    <source>
        <dbReference type="ARBA" id="ARBA00023235"/>
    </source>
</evidence>
<dbReference type="InterPro" id="IPR020094">
    <property type="entry name" value="TruA/RsuA/RluB/E/F_N"/>
</dbReference>
<dbReference type="InterPro" id="IPR020103">
    <property type="entry name" value="PsdUridine_synth_cat_dom_sf"/>
</dbReference>
<dbReference type="SUPFAM" id="SSF55174">
    <property type="entry name" value="Alpha-L RNA-binding motif"/>
    <property type="match status" value="1"/>
</dbReference>
<keyword evidence="3" id="KW-0694">RNA-binding</keyword>
<protein>
    <recommendedName>
        <fullName evidence="4">Pseudouridine synthase</fullName>
        <ecNumber evidence="4">5.4.99.-</ecNumber>
    </recommendedName>
</protein>
<gene>
    <name evidence="7" type="ORF">PEPS_24270</name>
</gene>
<evidence type="ECO:0000259" key="6">
    <source>
        <dbReference type="SMART" id="SM00363"/>
    </source>
</evidence>
<dbReference type="InterPro" id="IPR036986">
    <property type="entry name" value="S4_RNA-bd_sf"/>
</dbReference>
<dbReference type="NCBIfam" id="TIGR00093">
    <property type="entry name" value="pseudouridine synthase"/>
    <property type="match status" value="1"/>
</dbReference>
<organism evidence="7 8">
    <name type="scientific">Persicobacter psychrovividus</name>
    <dbReference type="NCBI Taxonomy" id="387638"/>
    <lineage>
        <taxon>Bacteria</taxon>
        <taxon>Pseudomonadati</taxon>
        <taxon>Bacteroidota</taxon>
        <taxon>Cytophagia</taxon>
        <taxon>Cytophagales</taxon>
        <taxon>Persicobacteraceae</taxon>
        <taxon>Persicobacter</taxon>
    </lineage>
</organism>
<comment type="similarity">
    <text evidence="1 4">Belongs to the pseudouridine synthase RsuA family.</text>
</comment>
<dbReference type="RefSeq" id="WP_332921384.1">
    <property type="nucleotide sequence ID" value="NZ_AP025292.1"/>
</dbReference>
<dbReference type="Proteomes" id="UP001354989">
    <property type="component" value="Chromosome"/>
</dbReference>
<name>A0ABM7VGP8_9BACT</name>
<evidence type="ECO:0000256" key="3">
    <source>
        <dbReference type="PROSITE-ProRule" id="PRU00182"/>
    </source>
</evidence>
<dbReference type="PANTHER" id="PTHR47683:SF2">
    <property type="entry name" value="RNA-BINDING S4 DOMAIN-CONTAINING PROTEIN"/>
    <property type="match status" value="1"/>
</dbReference>
<feature type="compositionally biased region" description="Basic and acidic residues" evidence="5">
    <location>
        <begin position="34"/>
        <end position="83"/>
    </location>
</feature>
<dbReference type="InterPro" id="IPR042092">
    <property type="entry name" value="PsdUridine_s_RsuA/RluB/E/F_cat"/>
</dbReference>
<dbReference type="CDD" id="cd02870">
    <property type="entry name" value="PseudoU_synth_RsuA_like"/>
    <property type="match status" value="1"/>
</dbReference>
<dbReference type="EC" id="5.4.99.-" evidence="4"/>
<dbReference type="InterPro" id="IPR000748">
    <property type="entry name" value="PsdUridine_synth_RsuA/RluB/E/F"/>
</dbReference>
<evidence type="ECO:0000256" key="5">
    <source>
        <dbReference type="SAM" id="MobiDB-lite"/>
    </source>
</evidence>
<dbReference type="InterPro" id="IPR050343">
    <property type="entry name" value="RsuA_PseudoU_synthase"/>
</dbReference>
<dbReference type="PROSITE" id="PS50889">
    <property type="entry name" value="S4"/>
    <property type="match status" value="1"/>
</dbReference>
<reference evidence="7 8" key="1">
    <citation type="submission" date="2021-12" db="EMBL/GenBank/DDBJ databases">
        <title>Genome sequencing of bacteria with rrn-lacking chromosome and rrn-plasmid.</title>
        <authorList>
            <person name="Anda M."/>
            <person name="Iwasaki W."/>
        </authorList>
    </citation>
    <scope>NUCLEOTIDE SEQUENCE [LARGE SCALE GENOMIC DNA]</scope>
    <source>
        <strain evidence="7 8">NBRC 101262</strain>
    </source>
</reference>
<dbReference type="CDD" id="cd00165">
    <property type="entry name" value="S4"/>
    <property type="match status" value="1"/>
</dbReference>
<dbReference type="PANTHER" id="PTHR47683">
    <property type="entry name" value="PSEUDOURIDINE SYNTHASE FAMILY PROTEIN-RELATED"/>
    <property type="match status" value="1"/>
</dbReference>
<dbReference type="Gene3D" id="3.30.70.1560">
    <property type="entry name" value="Alpha-L RNA-binding motif"/>
    <property type="match status" value="1"/>
</dbReference>
<dbReference type="InterPro" id="IPR006145">
    <property type="entry name" value="PsdUridine_synth_RsuA/RluA"/>
</dbReference>
<accession>A0ABM7VGP8</accession>
<keyword evidence="2 4" id="KW-0413">Isomerase</keyword>
<dbReference type="SUPFAM" id="SSF55120">
    <property type="entry name" value="Pseudouridine synthase"/>
    <property type="match status" value="1"/>
</dbReference>
<evidence type="ECO:0000313" key="8">
    <source>
        <dbReference type="Proteomes" id="UP001354989"/>
    </source>
</evidence>
<dbReference type="Gene3D" id="3.10.290.10">
    <property type="entry name" value="RNA-binding S4 domain"/>
    <property type="match status" value="1"/>
</dbReference>
<evidence type="ECO:0000313" key="7">
    <source>
        <dbReference type="EMBL" id="BDD00147.1"/>
    </source>
</evidence>
<sequence length="343" mass="38927">MTKPRRSNSKGGSIGSQKGGGGFKKSSSFRGKKNHSDKFKSSEDRRGHSTDQKEVPSKTERGSKKRSVKENYHARQEQVEKAKTPNYNFQKMKEIAKKKAKVTETPVAHEIRLNKFIANAGVCSRREADTLIAEGQISVNGQVVKEMGYKVAFRDKVTWLGKLLSREKLVYVLLNKPKDFLTTTDDPQNRRTVMELVKKAATERIYPVGRLDRQTTGLLLMTNDGELAEKLAHPSNDIKKVYQVTLDKPITPEDFDKVLNTVELEDGPVPVDDLALLSADATTLGIEIHLGRNRIVRRTFEHLGYEVVKLDRVVYAGLDKKDLPRGKWRYISEKELIKLKYFL</sequence>
<proteinExistence type="inferred from homology"/>
<feature type="compositionally biased region" description="Gly residues" evidence="5">
    <location>
        <begin position="12"/>
        <end position="23"/>
    </location>
</feature>
<evidence type="ECO:0000256" key="4">
    <source>
        <dbReference type="RuleBase" id="RU003887"/>
    </source>
</evidence>
<dbReference type="PROSITE" id="PS01149">
    <property type="entry name" value="PSI_RSU"/>
    <property type="match status" value="1"/>
</dbReference>
<keyword evidence="8" id="KW-1185">Reference proteome</keyword>
<dbReference type="InterPro" id="IPR002942">
    <property type="entry name" value="S4_RNA-bd"/>
</dbReference>
<feature type="domain" description="RNA-binding S4" evidence="6">
    <location>
        <begin position="111"/>
        <end position="172"/>
    </location>
</feature>
<evidence type="ECO:0000256" key="1">
    <source>
        <dbReference type="ARBA" id="ARBA00008348"/>
    </source>
</evidence>
<dbReference type="Gene3D" id="3.30.70.580">
    <property type="entry name" value="Pseudouridine synthase I, catalytic domain, N-terminal subdomain"/>
    <property type="match status" value="1"/>
</dbReference>
<dbReference type="Pfam" id="PF00849">
    <property type="entry name" value="PseudoU_synth_2"/>
    <property type="match status" value="1"/>
</dbReference>
<feature type="region of interest" description="Disordered" evidence="5">
    <location>
        <begin position="1"/>
        <end position="85"/>
    </location>
</feature>
<dbReference type="Pfam" id="PF01479">
    <property type="entry name" value="S4"/>
    <property type="match status" value="1"/>
</dbReference>